<reference evidence="1" key="1">
    <citation type="submission" date="2023-10" db="EMBL/GenBank/DDBJ databases">
        <authorList>
            <person name="Rodriguez Cubillos JULIANA M."/>
            <person name="De Vega J."/>
        </authorList>
    </citation>
    <scope>NUCLEOTIDE SEQUENCE</scope>
</reference>
<comment type="caution">
    <text evidence="1">The sequence shown here is derived from an EMBL/GenBank/DDBJ whole genome shotgun (WGS) entry which is preliminary data.</text>
</comment>
<proteinExistence type="predicted"/>
<protein>
    <submittedName>
        <fullName evidence="1">Uncharacterized protein</fullName>
    </submittedName>
</protein>
<gene>
    <name evidence="1" type="ORF">MILVUS5_LOCUS36543</name>
</gene>
<name>A0ACB0LTX2_TRIPR</name>
<sequence>MSINLVKDVSAKELLDGNKRVANFLRNSSQEAPSNNSPNTPLMNAERKRARLEVSSSPPVQIRGNNQPSSSEGRDEMWTAFVPNINGSGDGDATSIWDDHFPLGELIDKHFIQEKFTEKVEELELERVLQTSLADSVRSNFRLRVLAGKFRDMEKKNKTYVAEISELHKKLSENEKKYVGEVNELKKKKMSEYGKNMAEMTSLKDELNKLKKSLEESSVEKSRLVGREKDLMEENSNMKTKLLIKEDAHKLIVNKLKAQIEELKGENQRQYKAGYDKAISQVVIFTTGLKP</sequence>
<organism evidence="1 2">
    <name type="scientific">Trifolium pratense</name>
    <name type="common">Red clover</name>
    <dbReference type="NCBI Taxonomy" id="57577"/>
    <lineage>
        <taxon>Eukaryota</taxon>
        <taxon>Viridiplantae</taxon>
        <taxon>Streptophyta</taxon>
        <taxon>Embryophyta</taxon>
        <taxon>Tracheophyta</taxon>
        <taxon>Spermatophyta</taxon>
        <taxon>Magnoliopsida</taxon>
        <taxon>eudicotyledons</taxon>
        <taxon>Gunneridae</taxon>
        <taxon>Pentapetalae</taxon>
        <taxon>rosids</taxon>
        <taxon>fabids</taxon>
        <taxon>Fabales</taxon>
        <taxon>Fabaceae</taxon>
        <taxon>Papilionoideae</taxon>
        <taxon>50 kb inversion clade</taxon>
        <taxon>NPAAA clade</taxon>
        <taxon>Hologalegina</taxon>
        <taxon>IRL clade</taxon>
        <taxon>Trifolieae</taxon>
        <taxon>Trifolium</taxon>
    </lineage>
</organism>
<dbReference type="Proteomes" id="UP001177021">
    <property type="component" value="Unassembled WGS sequence"/>
</dbReference>
<dbReference type="EMBL" id="CASHSV030000716">
    <property type="protein sequence ID" value="CAJ2673005.1"/>
    <property type="molecule type" value="Genomic_DNA"/>
</dbReference>
<evidence type="ECO:0000313" key="2">
    <source>
        <dbReference type="Proteomes" id="UP001177021"/>
    </source>
</evidence>
<evidence type="ECO:0000313" key="1">
    <source>
        <dbReference type="EMBL" id="CAJ2673005.1"/>
    </source>
</evidence>
<keyword evidence="2" id="KW-1185">Reference proteome</keyword>
<accession>A0ACB0LTX2</accession>